<protein>
    <submittedName>
        <fullName evidence="1">Protein of uncharacterized function (DUF1016)</fullName>
    </submittedName>
</protein>
<organism evidence="1 2">
    <name type="scientific">Sphingobacterium thalpophilum</name>
    <dbReference type="NCBI Taxonomy" id="259"/>
    <lineage>
        <taxon>Bacteria</taxon>
        <taxon>Pseudomonadati</taxon>
        <taxon>Bacteroidota</taxon>
        <taxon>Sphingobacteriia</taxon>
        <taxon>Sphingobacteriales</taxon>
        <taxon>Sphingobacteriaceae</taxon>
        <taxon>Sphingobacterium</taxon>
    </lineage>
</organism>
<dbReference type="AlphaFoldDB" id="A0A4U9VPE2"/>
<dbReference type="KEGG" id="stha:NCTC11429_03552"/>
<proteinExistence type="predicted"/>
<dbReference type="Proteomes" id="UP000308196">
    <property type="component" value="Chromosome"/>
</dbReference>
<sequence>MDNRFTDIINLIQKSRSNAIKAVNIELINLYWNVGALNKDYPLQIGEIKRLMNWQILFSKTIPN</sequence>
<dbReference type="EMBL" id="LR590484">
    <property type="protein sequence ID" value="VTR47619.1"/>
    <property type="molecule type" value="Genomic_DNA"/>
</dbReference>
<evidence type="ECO:0000313" key="2">
    <source>
        <dbReference type="Proteomes" id="UP000308196"/>
    </source>
</evidence>
<evidence type="ECO:0000313" key="1">
    <source>
        <dbReference type="EMBL" id="VTR47619.1"/>
    </source>
</evidence>
<dbReference type="STRING" id="1123265.GCA_000686625_05057"/>
<accession>A0A4U9VPE2</accession>
<reference evidence="1 2" key="1">
    <citation type="submission" date="2019-05" db="EMBL/GenBank/DDBJ databases">
        <authorList>
            <consortium name="Pathogen Informatics"/>
        </authorList>
    </citation>
    <scope>NUCLEOTIDE SEQUENCE [LARGE SCALE GENOMIC DNA]</scope>
    <source>
        <strain evidence="1 2">NCTC11429</strain>
    </source>
</reference>
<name>A0A4U9VPE2_9SPHI</name>
<gene>
    <name evidence="1" type="ORF">NCTC11429_03552</name>
</gene>